<accession>X0TLE1</accession>
<comment type="caution">
    <text evidence="8">The sequence shown here is derived from an EMBL/GenBank/DDBJ whole genome shotgun (WGS) entry which is preliminary data.</text>
</comment>
<name>X0TLE1_9ZZZZ</name>
<feature type="non-terminal residue" evidence="8">
    <location>
        <position position="1"/>
    </location>
</feature>
<dbReference type="EMBL" id="BARS01007007">
    <property type="protein sequence ID" value="GAF76915.1"/>
    <property type="molecule type" value="Genomic_DNA"/>
</dbReference>
<dbReference type="PANTHER" id="PTHR21581:SF6">
    <property type="entry name" value="TRAFFICKING PROTEIN PARTICLE COMPLEX SUBUNIT 12"/>
    <property type="match status" value="1"/>
</dbReference>
<dbReference type="InterPro" id="IPR012338">
    <property type="entry name" value="Beta-lactam/transpept-like"/>
</dbReference>
<comment type="similarity">
    <text evidence="1">Belongs to the peptidase S11 family.</text>
</comment>
<dbReference type="Gene3D" id="3.40.710.10">
    <property type="entry name" value="DD-peptidase/beta-lactamase superfamily"/>
    <property type="match status" value="1"/>
</dbReference>
<evidence type="ECO:0000256" key="1">
    <source>
        <dbReference type="ARBA" id="ARBA00007164"/>
    </source>
</evidence>
<gene>
    <name evidence="8" type="ORF">S01H1_13571</name>
</gene>
<dbReference type="GO" id="GO:0006508">
    <property type="term" value="P:proteolysis"/>
    <property type="evidence" value="ECO:0007669"/>
    <property type="project" value="InterPro"/>
</dbReference>
<dbReference type="SUPFAM" id="SSF56601">
    <property type="entry name" value="beta-lactamase/transpeptidase-like"/>
    <property type="match status" value="1"/>
</dbReference>
<keyword evidence="4" id="KW-0133">Cell shape</keyword>
<dbReference type="InterPro" id="IPR018044">
    <property type="entry name" value="Peptidase_S11"/>
</dbReference>
<dbReference type="Pfam" id="PF00768">
    <property type="entry name" value="Peptidase_S11"/>
    <property type="match status" value="1"/>
</dbReference>
<keyword evidence="3" id="KW-0378">Hydrolase</keyword>
<evidence type="ECO:0000256" key="4">
    <source>
        <dbReference type="ARBA" id="ARBA00022960"/>
    </source>
</evidence>
<evidence type="ECO:0000256" key="5">
    <source>
        <dbReference type="ARBA" id="ARBA00022984"/>
    </source>
</evidence>
<dbReference type="PRINTS" id="PR00725">
    <property type="entry name" value="DADACBPTASE1"/>
</dbReference>
<reference evidence="8" key="1">
    <citation type="journal article" date="2014" name="Front. Microbiol.">
        <title>High frequency of phylogenetically diverse reductive dehalogenase-homologous genes in deep subseafloor sedimentary metagenomes.</title>
        <authorList>
            <person name="Kawai M."/>
            <person name="Futagami T."/>
            <person name="Toyoda A."/>
            <person name="Takaki Y."/>
            <person name="Nishi S."/>
            <person name="Hori S."/>
            <person name="Arai W."/>
            <person name="Tsubouchi T."/>
            <person name="Morono Y."/>
            <person name="Uchiyama I."/>
            <person name="Ito T."/>
            <person name="Fujiyama A."/>
            <person name="Inagaki F."/>
            <person name="Takami H."/>
        </authorList>
    </citation>
    <scope>NUCLEOTIDE SEQUENCE</scope>
    <source>
        <strain evidence="8">Expedition CK06-06</strain>
    </source>
</reference>
<evidence type="ECO:0000259" key="7">
    <source>
        <dbReference type="Pfam" id="PF00768"/>
    </source>
</evidence>
<evidence type="ECO:0000256" key="3">
    <source>
        <dbReference type="ARBA" id="ARBA00022801"/>
    </source>
</evidence>
<dbReference type="InterPro" id="IPR001967">
    <property type="entry name" value="Peptidase_S11_N"/>
</dbReference>
<evidence type="ECO:0000313" key="8">
    <source>
        <dbReference type="EMBL" id="GAF76915.1"/>
    </source>
</evidence>
<dbReference type="GO" id="GO:0009252">
    <property type="term" value="P:peptidoglycan biosynthetic process"/>
    <property type="evidence" value="ECO:0007669"/>
    <property type="project" value="UniProtKB-KW"/>
</dbReference>
<dbReference type="GO" id="GO:0008360">
    <property type="term" value="P:regulation of cell shape"/>
    <property type="evidence" value="ECO:0007669"/>
    <property type="project" value="UniProtKB-KW"/>
</dbReference>
<dbReference type="AlphaFoldDB" id="X0TLE1"/>
<dbReference type="GO" id="GO:0071555">
    <property type="term" value="P:cell wall organization"/>
    <property type="evidence" value="ECO:0007669"/>
    <property type="project" value="UniProtKB-KW"/>
</dbReference>
<proteinExistence type="inferred from homology"/>
<organism evidence="8">
    <name type="scientific">marine sediment metagenome</name>
    <dbReference type="NCBI Taxonomy" id="412755"/>
    <lineage>
        <taxon>unclassified sequences</taxon>
        <taxon>metagenomes</taxon>
        <taxon>ecological metagenomes</taxon>
    </lineage>
</organism>
<dbReference type="PANTHER" id="PTHR21581">
    <property type="entry name" value="D-ALANYL-D-ALANINE CARBOXYPEPTIDASE"/>
    <property type="match status" value="1"/>
</dbReference>
<dbReference type="GO" id="GO:0009002">
    <property type="term" value="F:serine-type D-Ala-D-Ala carboxypeptidase activity"/>
    <property type="evidence" value="ECO:0007669"/>
    <property type="project" value="InterPro"/>
</dbReference>
<protein>
    <recommendedName>
        <fullName evidence="7">Peptidase S11 D-alanyl-D-alanine carboxypeptidase A N-terminal domain-containing protein</fullName>
    </recommendedName>
</protein>
<sequence length="231" mass="25732">APSKIGLPVGASMSADLALRALLVKSANDVAVMLAEAVAGSEPAFIKRMNETAKRLGMRRSRFVNPNGLPDDRQITTARDMGYLARALIKDFPEYKHYLALPYVKIGKRRLRNYNKLLRTFEGADGMKTGFVCASGFNLVASATRDGRQLVAVVLGGRTGSQRNKRAAKLLEHGFKRYTWRALFGKNIDKVTIQASLTEGAPNLRSTVCARRRVVRRKKRSKRKRTAKKKK</sequence>
<feature type="domain" description="Peptidase S11 D-alanyl-D-alanine carboxypeptidase A N-terminal" evidence="7">
    <location>
        <begin position="4"/>
        <end position="158"/>
    </location>
</feature>
<evidence type="ECO:0000256" key="6">
    <source>
        <dbReference type="ARBA" id="ARBA00023316"/>
    </source>
</evidence>
<keyword evidence="2" id="KW-0732">Signal</keyword>
<evidence type="ECO:0000256" key="2">
    <source>
        <dbReference type="ARBA" id="ARBA00022729"/>
    </source>
</evidence>
<keyword evidence="6" id="KW-0961">Cell wall biogenesis/degradation</keyword>
<keyword evidence="5" id="KW-0573">Peptidoglycan synthesis</keyword>